<dbReference type="EC" id="3.1.6.6" evidence="4"/>
<reference evidence="5" key="1">
    <citation type="submission" date="2014-09" db="EMBL/GenBank/DDBJ databases">
        <title>Vibrio variabilis JCM 19239. (C206) whole genome shotgun sequence.</title>
        <authorList>
            <person name="Sawabe T."/>
            <person name="Meirelles P."/>
            <person name="Nakanishi M."/>
            <person name="Sayaka M."/>
            <person name="Hattori M."/>
            <person name="Ohkuma M."/>
        </authorList>
    </citation>
    <scope>NUCLEOTIDE SEQUENCE [LARGE SCALE GENOMIC DNA]</scope>
    <source>
        <strain evidence="5">JCM 19239</strain>
    </source>
</reference>
<dbReference type="Gene3D" id="3.40.720.10">
    <property type="entry name" value="Alkaline Phosphatase, subunit A"/>
    <property type="match status" value="1"/>
</dbReference>
<keyword evidence="2 4" id="KW-0378">Hydrolase</keyword>
<keyword evidence="1" id="KW-0479">Metal-binding</keyword>
<dbReference type="InterPro" id="IPR000917">
    <property type="entry name" value="Sulfatase_N"/>
</dbReference>
<evidence type="ECO:0000259" key="3">
    <source>
        <dbReference type="Pfam" id="PF00884"/>
    </source>
</evidence>
<evidence type="ECO:0000313" key="4">
    <source>
        <dbReference type="EMBL" id="GAL30960.1"/>
    </source>
</evidence>
<dbReference type="GO" id="GO:0047753">
    <property type="term" value="F:choline-sulfatase activity"/>
    <property type="evidence" value="ECO:0007669"/>
    <property type="project" value="UniProtKB-EC"/>
</dbReference>
<dbReference type="InterPro" id="IPR017850">
    <property type="entry name" value="Alkaline_phosphatase_core_sf"/>
</dbReference>
<dbReference type="EMBL" id="BBMS01000121">
    <property type="protein sequence ID" value="GAL30960.1"/>
    <property type="molecule type" value="Genomic_DNA"/>
</dbReference>
<evidence type="ECO:0000256" key="2">
    <source>
        <dbReference type="ARBA" id="ARBA00022801"/>
    </source>
</evidence>
<dbReference type="Pfam" id="PF00884">
    <property type="entry name" value="Sulfatase"/>
    <property type="match status" value="1"/>
</dbReference>
<evidence type="ECO:0000313" key="5">
    <source>
        <dbReference type="Proteomes" id="UP000029223"/>
    </source>
</evidence>
<gene>
    <name evidence="4" type="ORF">JCM19239_6591</name>
</gene>
<dbReference type="PANTHER" id="PTHR45953">
    <property type="entry name" value="IDURONATE 2-SULFATASE"/>
    <property type="match status" value="1"/>
</dbReference>
<keyword evidence="5" id="KW-1185">Reference proteome</keyword>
<comment type="caution">
    <text evidence="4">The sequence shown here is derived from an EMBL/GenBank/DDBJ whole genome shotgun (WGS) entry which is preliminary data.</text>
</comment>
<evidence type="ECO:0000256" key="1">
    <source>
        <dbReference type="ARBA" id="ARBA00022723"/>
    </source>
</evidence>
<sequence>MGNAEVQTPHIDALAQDSAIFENAYCNSPMCVPSRVSLATGRHALSHGAIDNMLKPKPSEVSLASLLQQAGYDTFNHGKWHSNIDPLEFGMARSHSGLSDLRAPESHVSCFGISDKDTREGAEYFKNNGEVSLIISGTRPSHKDDTLDTVVTKNFIREIETVKDQGSPMFAHLSIMDPHTPYLPAEPYASMYDPNSLAMPESINDDLASKPRLQRYFYHARGFDQLKERDYRKTKAAYYGSISHVDERIGMVTDYLKEQGLYDSSLIVFTADHGSMMGEHGFVEKWGHLYEPVMRVPLMIKLPDNQFRGKRLNSFVESVDIMPTILDLLKLPIANNVHGVSLLPTFKVKSAYTKSACLLSTFVKGCKMNPL</sequence>
<name>A0ABQ0JQD5_9VIBR</name>
<protein>
    <submittedName>
        <fullName evidence="4">Choline-sulfatase</fullName>
        <ecNumber evidence="4">3.1.6.6</ecNumber>
    </submittedName>
</protein>
<dbReference type="Proteomes" id="UP000029223">
    <property type="component" value="Unassembled WGS sequence"/>
</dbReference>
<dbReference type="SUPFAM" id="SSF53649">
    <property type="entry name" value="Alkaline phosphatase-like"/>
    <property type="match status" value="1"/>
</dbReference>
<proteinExistence type="predicted"/>
<reference evidence="5" key="2">
    <citation type="submission" date="2014-09" db="EMBL/GenBank/DDBJ databases">
        <authorList>
            <consortium name="NBRP consortium"/>
            <person name="Sawabe T."/>
            <person name="Meirelles P."/>
            <person name="Nakanishi M."/>
            <person name="Sayaka M."/>
            <person name="Hattori M."/>
            <person name="Ohkuma M."/>
        </authorList>
    </citation>
    <scope>NUCLEOTIDE SEQUENCE [LARGE SCALE GENOMIC DNA]</scope>
    <source>
        <strain evidence="5">JCM 19239</strain>
    </source>
</reference>
<accession>A0ABQ0JQD5</accession>
<dbReference type="PANTHER" id="PTHR45953:SF1">
    <property type="entry name" value="IDURONATE 2-SULFATASE"/>
    <property type="match status" value="1"/>
</dbReference>
<organism evidence="4 5">
    <name type="scientific">Vibrio variabilis</name>
    <dbReference type="NCBI Taxonomy" id="990271"/>
    <lineage>
        <taxon>Bacteria</taxon>
        <taxon>Pseudomonadati</taxon>
        <taxon>Pseudomonadota</taxon>
        <taxon>Gammaproteobacteria</taxon>
        <taxon>Vibrionales</taxon>
        <taxon>Vibrionaceae</taxon>
        <taxon>Vibrio</taxon>
    </lineage>
</organism>
<feature type="domain" description="Sulfatase N-terminal" evidence="3">
    <location>
        <begin position="7"/>
        <end position="329"/>
    </location>
</feature>